<dbReference type="Pfam" id="PF10094">
    <property type="entry name" value="DUF2332"/>
    <property type="match status" value="1"/>
</dbReference>
<gene>
    <name evidence="1" type="ORF">CXZ10_19150</name>
</gene>
<protein>
    <submittedName>
        <fullName evidence="1">DUF2332 domain-containing protein</fullName>
    </submittedName>
</protein>
<proteinExistence type="predicted"/>
<name>A0A1I4RMV5_9HYPH</name>
<dbReference type="OrthoDB" id="7666987at2"/>
<comment type="caution">
    <text evidence="1">The sequence shown here is derived from an EMBL/GenBank/DDBJ whole genome shotgun (WGS) entry which is preliminary data.</text>
</comment>
<sequence length="342" mass="37729">MSDIFDHFRRQAEACRAMGSSFTARLADLAPRFLDGTTLTGRRILAWNGHAGEDAVPLRLFGGLHRLVLTRRDAGLAAAYPPIDASDETLVAAVTAAIARHDHDLHDILMSPPQTNEVGRSAMLLPGFLWLARRFGPKLDILEIGASAGLNLHWDAYAYRYGSAHWGNKKAPIELAPECDAPPPLDGAVEVVRRRACDLAPLDPDDAEHRTRLLSYVWADQTERKARLTAALTHAAARPERVEAADAADFLARELAAPPEEGTLRVVVHSIFWQYLADPVRLRIQTAMLRAAEKEPLAWLRLEADGQTPGAGLLVTLFPSGEHHVLARGDFHGRWLRWLGDE</sequence>
<dbReference type="InterPro" id="IPR011200">
    <property type="entry name" value="UCP012608"/>
</dbReference>
<reference evidence="1 2" key="1">
    <citation type="submission" date="2017-12" db="EMBL/GenBank/DDBJ databases">
        <title>Anaerobic carbon monoxide metabolism by Pleomorphomonas carboxyditropha sp. nov., a new mesophilic hydrogenogenic carboxidotroph.</title>
        <authorList>
            <person name="Esquivel-Elizondo S."/>
            <person name="Krajmalnik-Brown R."/>
        </authorList>
    </citation>
    <scope>NUCLEOTIDE SEQUENCE [LARGE SCALE GENOMIC DNA]</scope>
    <source>
        <strain evidence="1 2">R5-392</strain>
    </source>
</reference>
<dbReference type="AlphaFoldDB" id="A0A1I4RMV5"/>
<dbReference type="Proteomes" id="UP000233491">
    <property type="component" value="Unassembled WGS sequence"/>
</dbReference>
<dbReference type="EMBL" id="PJNW01000017">
    <property type="protein sequence ID" value="PKR87467.1"/>
    <property type="molecule type" value="Genomic_DNA"/>
</dbReference>
<keyword evidence="2" id="KW-1185">Reference proteome</keyword>
<dbReference type="RefSeq" id="WP_101290978.1">
    <property type="nucleotide sequence ID" value="NZ_FOUQ01000002.1"/>
</dbReference>
<dbReference type="PIRSF" id="PIRSF012608">
    <property type="entry name" value="UCP012608"/>
    <property type="match status" value="1"/>
</dbReference>
<evidence type="ECO:0000313" key="2">
    <source>
        <dbReference type="Proteomes" id="UP000233491"/>
    </source>
</evidence>
<accession>A0A1I4RMV5</accession>
<organism evidence="1 2">
    <name type="scientific">Pleomorphomonas diazotrophica</name>
    <dbReference type="NCBI Taxonomy" id="1166257"/>
    <lineage>
        <taxon>Bacteria</taxon>
        <taxon>Pseudomonadati</taxon>
        <taxon>Pseudomonadota</taxon>
        <taxon>Alphaproteobacteria</taxon>
        <taxon>Hyphomicrobiales</taxon>
        <taxon>Pleomorphomonadaceae</taxon>
        <taxon>Pleomorphomonas</taxon>
    </lineage>
</organism>
<evidence type="ECO:0000313" key="1">
    <source>
        <dbReference type="EMBL" id="PKR87467.1"/>
    </source>
</evidence>